<dbReference type="Proteomes" id="UP000510647">
    <property type="component" value="Chromosome 2"/>
</dbReference>
<proteinExistence type="predicted"/>
<dbReference type="OrthoDB" id="4061990at2759"/>
<protein>
    <submittedName>
        <fullName evidence="2">Uncharacterized protein</fullName>
    </submittedName>
</protein>
<name>A0A7H9HNG5_9SACH</name>
<organism evidence="2 3">
    <name type="scientific">Torulaspora globosa</name>
    <dbReference type="NCBI Taxonomy" id="48254"/>
    <lineage>
        <taxon>Eukaryota</taxon>
        <taxon>Fungi</taxon>
        <taxon>Dikarya</taxon>
        <taxon>Ascomycota</taxon>
        <taxon>Saccharomycotina</taxon>
        <taxon>Saccharomycetes</taxon>
        <taxon>Saccharomycetales</taxon>
        <taxon>Saccharomycetaceae</taxon>
        <taxon>Torulaspora</taxon>
    </lineage>
</organism>
<evidence type="ECO:0000313" key="3">
    <source>
        <dbReference type="Proteomes" id="UP000510647"/>
    </source>
</evidence>
<feature type="compositionally biased region" description="Polar residues" evidence="1">
    <location>
        <begin position="11"/>
        <end position="20"/>
    </location>
</feature>
<dbReference type="AlphaFoldDB" id="A0A7H9HNG5"/>
<reference evidence="2 3" key="1">
    <citation type="submission" date="2020-06" db="EMBL/GenBank/DDBJ databases">
        <title>The yeast mating-type switching endonuclease HO is a domesticated member of an unorthodox homing genetic element family.</title>
        <authorList>
            <person name="Coughlan A.Y."/>
            <person name="Lombardi L."/>
            <person name="Braun-Galleani S."/>
            <person name="Martos A.R."/>
            <person name="Galeote V."/>
            <person name="Bigey F."/>
            <person name="Dequin S."/>
            <person name="Byrne K.P."/>
            <person name="Wolfe K.H."/>
        </authorList>
    </citation>
    <scope>NUCLEOTIDE SEQUENCE [LARGE SCALE GENOMIC DNA]</scope>
    <source>
        <strain evidence="2 3">CBS2947</strain>
    </source>
</reference>
<sequence length="78" mass="8993">MNESKKRALNLTPSSAVQASSDKKRMLSGSPQRSMGPDQSLQGVCDWQRELLVQRSELNRIKKLNEYLELERRCNKDD</sequence>
<keyword evidence="3" id="KW-1185">Reference proteome</keyword>
<gene>
    <name evidence="2" type="ORF">HG537_0B06560</name>
</gene>
<evidence type="ECO:0000313" key="2">
    <source>
        <dbReference type="EMBL" id="QLQ79308.1"/>
    </source>
</evidence>
<dbReference type="EMBL" id="CP059268">
    <property type="protein sequence ID" value="QLQ79308.1"/>
    <property type="molecule type" value="Genomic_DNA"/>
</dbReference>
<accession>A0A7H9HNG5</accession>
<evidence type="ECO:0000256" key="1">
    <source>
        <dbReference type="SAM" id="MobiDB-lite"/>
    </source>
</evidence>
<feature type="compositionally biased region" description="Polar residues" evidence="1">
    <location>
        <begin position="29"/>
        <end position="41"/>
    </location>
</feature>
<feature type="region of interest" description="Disordered" evidence="1">
    <location>
        <begin position="1"/>
        <end position="41"/>
    </location>
</feature>